<dbReference type="PANTHER" id="PTHR46387">
    <property type="entry name" value="POLYNUCLEOTIDYL TRANSFERASE, RIBONUCLEASE H-LIKE SUPERFAMILY PROTEIN"/>
    <property type="match status" value="1"/>
</dbReference>
<dbReference type="PROSITE" id="PS50879">
    <property type="entry name" value="RNASE_H_1"/>
    <property type="match status" value="1"/>
</dbReference>
<dbReference type="Pfam" id="PF13456">
    <property type="entry name" value="RVT_3"/>
    <property type="match status" value="2"/>
</dbReference>
<dbReference type="AlphaFoldDB" id="A0A9K3LFR7"/>
<dbReference type="EMBL" id="JAGRRH010000013">
    <property type="protein sequence ID" value="KAG7360046.1"/>
    <property type="molecule type" value="Genomic_DNA"/>
</dbReference>
<dbReference type="GO" id="GO:0004523">
    <property type="term" value="F:RNA-DNA hybrid ribonuclease activity"/>
    <property type="evidence" value="ECO:0007669"/>
    <property type="project" value="InterPro"/>
</dbReference>
<dbReference type="OrthoDB" id="1938096at2759"/>
<dbReference type="InterPro" id="IPR002156">
    <property type="entry name" value="RNaseH_domain"/>
</dbReference>
<organism evidence="2 3">
    <name type="scientific">Nitzschia inconspicua</name>
    <dbReference type="NCBI Taxonomy" id="303405"/>
    <lineage>
        <taxon>Eukaryota</taxon>
        <taxon>Sar</taxon>
        <taxon>Stramenopiles</taxon>
        <taxon>Ochrophyta</taxon>
        <taxon>Bacillariophyta</taxon>
        <taxon>Bacillariophyceae</taxon>
        <taxon>Bacillariophycidae</taxon>
        <taxon>Bacillariales</taxon>
        <taxon>Bacillariaceae</taxon>
        <taxon>Nitzschia</taxon>
    </lineage>
</organism>
<comment type="caution">
    <text evidence="2">The sequence shown here is derived from an EMBL/GenBank/DDBJ whole genome shotgun (WGS) entry which is preliminary data.</text>
</comment>
<reference evidence="2" key="2">
    <citation type="submission" date="2021-04" db="EMBL/GenBank/DDBJ databases">
        <authorList>
            <person name="Podell S."/>
        </authorList>
    </citation>
    <scope>NUCLEOTIDE SEQUENCE</scope>
    <source>
        <strain evidence="2">Hildebrandi</strain>
    </source>
</reference>
<name>A0A9K3LFR7_9STRA</name>
<evidence type="ECO:0000259" key="1">
    <source>
        <dbReference type="PROSITE" id="PS50879"/>
    </source>
</evidence>
<sequence length="552" mass="62408">MSTGHSLVLQSLRAPDKLNEIFRNSKKIQQEFPSAVLHRTRFVGEVHGPKTTWCRLLVPSNSLTKLRDGPEAGMALYRNLVQRPGSLLALGMTRPWGSDLLLHQIPSSRRRIRPHPLPHQATLTVMIASFSSLSSYTDEMASRRLTALFDDPTMFSSHHLTNGQVCKSPTRMPILDPTRCYALQTKGVTTRQSRGAGIGLVLYDPISKFNLWSSRIYVYGYRNSLEAEYSALIMGMDYASQVFGVRRLLVESSYHPIVHQITGRYNTKKPSLRTLLNKVRDAQLQFDDCAFHFIKSLPDMRNVETLAYRALASRKCSNIIESIGWKIHERDPMVEKSVLLCSRNNYNNLAMLPPDPPASPLVQIDPSQTYKLQFDGGSRREFGVAGAGMVIYDTLGDDDGSVEQEIWSGWYFHDESATNNIAEYLGLLYGLQCALSMDIRKLVVEGDSLLVVRQMNEEYLTKEKSVTILRDRARQVADAFEDCEIRHIPRNLNRRADWLAGYAMDKCESYGFIFLDGRKDSKGWSQSGSLANTALHSSALSRLCTKRYFSSK</sequence>
<reference evidence="2" key="1">
    <citation type="journal article" date="2021" name="Sci. Rep.">
        <title>Diploid genomic architecture of Nitzschia inconspicua, an elite biomass production diatom.</title>
        <authorList>
            <person name="Oliver A."/>
            <person name="Podell S."/>
            <person name="Pinowska A."/>
            <person name="Traller J.C."/>
            <person name="Smith S.R."/>
            <person name="McClure R."/>
            <person name="Beliaev A."/>
            <person name="Bohutskyi P."/>
            <person name="Hill E.A."/>
            <person name="Rabines A."/>
            <person name="Zheng H."/>
            <person name="Allen L.Z."/>
            <person name="Kuo A."/>
            <person name="Grigoriev I.V."/>
            <person name="Allen A.E."/>
            <person name="Hazlebeck D."/>
            <person name="Allen E.E."/>
        </authorList>
    </citation>
    <scope>NUCLEOTIDE SEQUENCE</scope>
    <source>
        <strain evidence="2">Hildebrandi</strain>
    </source>
</reference>
<dbReference type="CDD" id="cd09279">
    <property type="entry name" value="RNase_HI_like"/>
    <property type="match status" value="1"/>
</dbReference>
<dbReference type="PANTHER" id="PTHR46387:SF2">
    <property type="entry name" value="RIBONUCLEASE HI"/>
    <property type="match status" value="1"/>
</dbReference>
<dbReference type="Proteomes" id="UP000693970">
    <property type="component" value="Unassembled WGS sequence"/>
</dbReference>
<keyword evidence="3" id="KW-1185">Reference proteome</keyword>
<accession>A0A9K3LFR7</accession>
<gene>
    <name evidence="2" type="ORF">IV203_035144</name>
</gene>
<evidence type="ECO:0000313" key="2">
    <source>
        <dbReference type="EMBL" id="KAG7360046.1"/>
    </source>
</evidence>
<feature type="domain" description="RNase H type-1" evidence="1">
    <location>
        <begin position="366"/>
        <end position="505"/>
    </location>
</feature>
<dbReference type="GO" id="GO:0003676">
    <property type="term" value="F:nucleic acid binding"/>
    <property type="evidence" value="ECO:0007669"/>
    <property type="project" value="InterPro"/>
</dbReference>
<protein>
    <submittedName>
        <fullName evidence="2">Ribonuclease H</fullName>
    </submittedName>
</protein>
<evidence type="ECO:0000313" key="3">
    <source>
        <dbReference type="Proteomes" id="UP000693970"/>
    </source>
</evidence>
<proteinExistence type="predicted"/>